<evidence type="ECO:0000313" key="3">
    <source>
        <dbReference type="EMBL" id="MCG7948074.1"/>
    </source>
</evidence>
<organism evidence="3 4">
    <name type="scientific">Candidatus Thiodiazotropha taylori</name>
    <dbReference type="NCBI Taxonomy" id="2792791"/>
    <lineage>
        <taxon>Bacteria</taxon>
        <taxon>Pseudomonadati</taxon>
        <taxon>Pseudomonadota</taxon>
        <taxon>Gammaproteobacteria</taxon>
        <taxon>Chromatiales</taxon>
        <taxon>Sedimenticolaceae</taxon>
        <taxon>Candidatus Thiodiazotropha</taxon>
    </lineage>
</organism>
<dbReference type="EMBL" id="JAEPCM010000609">
    <property type="protein sequence ID" value="MCG7948074.1"/>
    <property type="molecule type" value="Genomic_DNA"/>
</dbReference>
<feature type="non-terminal residue" evidence="3">
    <location>
        <position position="99"/>
    </location>
</feature>
<protein>
    <submittedName>
        <fullName evidence="3">RNA polymerase-associated protein RapA</fullName>
    </submittedName>
</protein>
<proteinExistence type="predicted"/>
<feature type="domain" description="RapA N-terminal Tudor like" evidence="2">
    <location>
        <begin position="4"/>
        <end position="54"/>
    </location>
</feature>
<dbReference type="Gene3D" id="2.30.30.930">
    <property type="match status" value="1"/>
</dbReference>
<dbReference type="AlphaFoldDB" id="A0A9E4N5U7"/>
<evidence type="ECO:0000313" key="4">
    <source>
        <dbReference type="Proteomes" id="UP000886667"/>
    </source>
</evidence>
<gene>
    <name evidence="3" type="ORF">JAZ07_17155</name>
</gene>
<dbReference type="Proteomes" id="UP000886667">
    <property type="component" value="Unassembled WGS sequence"/>
</dbReference>
<sequence>MPSFLPGQRWISDTESELGLGVITGCEGRRVTIHFPAIDESRVYAIEGAPLTRVAFSAGDQIESREGWQMSVRQALLNDGLITYLGERSDGSQVRLEEL</sequence>
<feature type="domain" description="RapA N-terminal Tudor-like" evidence="1">
    <location>
        <begin position="56"/>
        <end position="98"/>
    </location>
</feature>
<evidence type="ECO:0000259" key="2">
    <source>
        <dbReference type="Pfam" id="PF18339"/>
    </source>
</evidence>
<evidence type="ECO:0000259" key="1">
    <source>
        <dbReference type="Pfam" id="PF18337"/>
    </source>
</evidence>
<dbReference type="InterPro" id="IPR040766">
    <property type="entry name" value="Tudor_2_RapA"/>
</dbReference>
<name>A0A9E4N5U7_9GAMM</name>
<dbReference type="InterPro" id="IPR040765">
    <property type="entry name" value="Tudor_1_RapA"/>
</dbReference>
<comment type="caution">
    <text evidence="3">The sequence shown here is derived from an EMBL/GenBank/DDBJ whole genome shotgun (WGS) entry which is preliminary data.</text>
</comment>
<reference evidence="3" key="1">
    <citation type="journal article" date="2021" name="Proc. Natl. Acad. Sci. U.S.A.">
        <title>Global biogeography of chemosynthetic symbionts reveals both localized and globally distributed symbiont groups. .</title>
        <authorList>
            <person name="Osvatic J.T."/>
            <person name="Wilkins L.G.E."/>
            <person name="Leibrecht L."/>
            <person name="Leray M."/>
            <person name="Zauner S."/>
            <person name="Polzin J."/>
            <person name="Camacho Y."/>
            <person name="Gros O."/>
            <person name="van Gils J.A."/>
            <person name="Eisen J.A."/>
            <person name="Petersen J.M."/>
            <person name="Yuen B."/>
        </authorList>
    </citation>
    <scope>NUCLEOTIDE SEQUENCE</scope>
    <source>
        <strain evidence="3">MAGclacostrist064TRANS</strain>
    </source>
</reference>
<dbReference type="Gene3D" id="2.30.30.140">
    <property type="match status" value="1"/>
</dbReference>
<accession>A0A9E4N5U7</accession>
<dbReference type="Pfam" id="PF18339">
    <property type="entry name" value="Tudor_1_RapA"/>
    <property type="match status" value="1"/>
</dbReference>
<dbReference type="Pfam" id="PF18337">
    <property type="entry name" value="Tudor_RapA"/>
    <property type="match status" value="1"/>
</dbReference>